<organism evidence="5 6">
    <name type="scientific">Microctonus aethiopoides</name>
    <dbReference type="NCBI Taxonomy" id="144406"/>
    <lineage>
        <taxon>Eukaryota</taxon>
        <taxon>Metazoa</taxon>
        <taxon>Ecdysozoa</taxon>
        <taxon>Arthropoda</taxon>
        <taxon>Hexapoda</taxon>
        <taxon>Insecta</taxon>
        <taxon>Pterygota</taxon>
        <taxon>Neoptera</taxon>
        <taxon>Endopterygota</taxon>
        <taxon>Hymenoptera</taxon>
        <taxon>Apocrita</taxon>
        <taxon>Ichneumonoidea</taxon>
        <taxon>Braconidae</taxon>
        <taxon>Euphorinae</taxon>
        <taxon>Microctonus</taxon>
    </lineage>
</organism>
<sequence length="688" mass="77309">MDLNNVLFNGSDENRQENNEITNPDETTEDEQNLSSPSSSSSSSSINYPIDKNGDNNIHEENKIDLDTSEDNIIITTNKKKSDESLKIPEPMKKKHKKSLDNSSGGEGIDDNTEPSCSTRSSGALIKFLKDFHNLKDSDDDEDGDDVDNDKGIILEKSRESEINSVDQSIPSPDPETEIVRNSSIDNEQSEHSDRDEDDELDEEQSNASENADDSSEWTTASDDEIDGVPAVLKKKKPIPKWFILPELLNRQIGNNKNLDRNFYGSLHAVQRMKLFHKMDAHEGCVNALCFNESGRYIASASDDLKVIVWDWARNKYKNIYPTGHRLNIFDVKWLPIDFESLMVTCARDGQVRLIDTRIATNRRLTSHRKEARSLAVHPDHVYGILSAGDDGKVLSIDIRAEKPTRLITVKERSSVIPLYTIHINPSNSNEFCVGGRSHSLKVYDRRRILEPIHDFCPIKLRQNSTAYVTSAVYNYNGTELLVSHSDDDIYLFDTAVPHPNGDYAHHYEGHRNSITIKGVNFFGPKSEFIVSGSDCANIFIWEKNSEAIVQWMFGDNHGVVNRLESHPHVPILATSGLDSDIKLWVPSNEAEPTMPNLETCVKTNMSNRVADGLQPDVFDSRMLSVFFHHVRQYGLYPGQAGMRDRILHNHPFDDISESSNESASSNNNNGDDSSADDDSEVPQCSPS</sequence>
<dbReference type="GO" id="GO:0080008">
    <property type="term" value="C:Cul4-RING E3 ubiquitin ligase complex"/>
    <property type="evidence" value="ECO:0007669"/>
    <property type="project" value="TreeGrafter"/>
</dbReference>
<dbReference type="SUPFAM" id="SSF50978">
    <property type="entry name" value="WD40 repeat-like"/>
    <property type="match status" value="1"/>
</dbReference>
<dbReference type="PROSITE" id="PS50082">
    <property type="entry name" value="WD_REPEATS_2"/>
    <property type="match status" value="1"/>
</dbReference>
<gene>
    <name evidence="5" type="ORF">PV328_007965</name>
</gene>
<protein>
    <recommendedName>
        <fullName evidence="7">DDB1-and CUL4-associated factor 8</fullName>
    </recommendedName>
</protein>
<dbReference type="PANTHER" id="PTHR15574">
    <property type="entry name" value="WD REPEAT DOMAIN-CONTAINING FAMILY"/>
    <property type="match status" value="1"/>
</dbReference>
<dbReference type="PANTHER" id="PTHR15574:SF21">
    <property type="entry name" value="DDB1- AND CUL4-ASSOCIATED FACTOR 8"/>
    <property type="match status" value="1"/>
</dbReference>
<keyword evidence="6" id="KW-1185">Reference proteome</keyword>
<dbReference type="InterPro" id="IPR001680">
    <property type="entry name" value="WD40_rpt"/>
</dbReference>
<dbReference type="SMART" id="SM00320">
    <property type="entry name" value="WD40"/>
    <property type="match status" value="7"/>
</dbReference>
<dbReference type="GO" id="GO:0005737">
    <property type="term" value="C:cytoplasm"/>
    <property type="evidence" value="ECO:0007669"/>
    <property type="project" value="TreeGrafter"/>
</dbReference>
<accession>A0AA39C9T3</accession>
<name>A0AA39C9T3_9HYME</name>
<reference evidence="5" key="2">
    <citation type="submission" date="2023-03" db="EMBL/GenBank/DDBJ databases">
        <authorList>
            <person name="Inwood S.N."/>
            <person name="Skelly J.G."/>
            <person name="Guhlin J."/>
            <person name="Harrop T.W.R."/>
            <person name="Goldson S.G."/>
            <person name="Dearden P.K."/>
        </authorList>
    </citation>
    <scope>NUCLEOTIDE SEQUENCE</scope>
    <source>
        <strain evidence="5">Irish</strain>
        <tissue evidence="5">Whole body</tissue>
    </source>
</reference>
<feature type="compositionally biased region" description="Basic and acidic residues" evidence="4">
    <location>
        <begin position="80"/>
        <end position="92"/>
    </location>
</feature>
<evidence type="ECO:0000256" key="4">
    <source>
        <dbReference type="SAM" id="MobiDB-lite"/>
    </source>
</evidence>
<feature type="repeat" description="WD" evidence="3">
    <location>
        <begin position="279"/>
        <end position="311"/>
    </location>
</feature>
<feature type="compositionally biased region" description="Basic and acidic residues" evidence="4">
    <location>
        <begin position="52"/>
        <end position="66"/>
    </location>
</feature>
<feature type="compositionally biased region" description="Acidic residues" evidence="4">
    <location>
        <begin position="138"/>
        <end position="148"/>
    </location>
</feature>
<evidence type="ECO:0000313" key="6">
    <source>
        <dbReference type="Proteomes" id="UP001168990"/>
    </source>
</evidence>
<evidence type="ECO:0000256" key="2">
    <source>
        <dbReference type="ARBA" id="ARBA00022737"/>
    </source>
</evidence>
<dbReference type="InterPro" id="IPR036322">
    <property type="entry name" value="WD40_repeat_dom_sf"/>
</dbReference>
<dbReference type="AlphaFoldDB" id="A0AA39C9T3"/>
<comment type="caution">
    <text evidence="5">The sequence shown here is derived from an EMBL/GenBank/DDBJ whole genome shotgun (WGS) entry which is preliminary data.</text>
</comment>
<feature type="compositionally biased region" description="Acidic residues" evidence="4">
    <location>
        <begin position="196"/>
        <end position="224"/>
    </location>
</feature>
<evidence type="ECO:0000313" key="5">
    <source>
        <dbReference type="EMBL" id="KAK0160567.1"/>
    </source>
</evidence>
<feature type="region of interest" description="Disordered" evidence="4">
    <location>
        <begin position="135"/>
        <end position="224"/>
    </location>
</feature>
<dbReference type="InterPro" id="IPR015943">
    <property type="entry name" value="WD40/YVTN_repeat-like_dom_sf"/>
</dbReference>
<reference evidence="5" key="1">
    <citation type="journal article" date="2023" name="bioRxiv">
        <title>Scaffold-level genome assemblies of two parasitoid biocontrol wasps reveal the parthenogenesis mechanism and an associated novel virus.</title>
        <authorList>
            <person name="Inwood S."/>
            <person name="Skelly J."/>
            <person name="Guhlin J."/>
            <person name="Harrop T."/>
            <person name="Goldson S."/>
            <person name="Dearden P."/>
        </authorList>
    </citation>
    <scope>NUCLEOTIDE SEQUENCE</scope>
    <source>
        <strain evidence="5">Irish</strain>
        <tissue evidence="5">Whole body</tissue>
    </source>
</reference>
<keyword evidence="1 3" id="KW-0853">WD repeat</keyword>
<feature type="compositionally biased region" description="Basic and acidic residues" evidence="4">
    <location>
        <begin position="149"/>
        <end position="162"/>
    </location>
</feature>
<dbReference type="Gene3D" id="2.130.10.10">
    <property type="entry name" value="YVTN repeat-like/Quinoprotein amine dehydrogenase"/>
    <property type="match status" value="1"/>
</dbReference>
<dbReference type="EMBL" id="JAQQBS010001423">
    <property type="protein sequence ID" value="KAK0160567.1"/>
    <property type="molecule type" value="Genomic_DNA"/>
</dbReference>
<feature type="compositionally biased region" description="Low complexity" evidence="4">
    <location>
        <begin position="35"/>
        <end position="45"/>
    </location>
</feature>
<dbReference type="InterPro" id="IPR045151">
    <property type="entry name" value="DCAF8"/>
</dbReference>
<dbReference type="PROSITE" id="PS50294">
    <property type="entry name" value="WD_REPEATS_REGION"/>
    <property type="match status" value="1"/>
</dbReference>
<feature type="region of interest" description="Disordered" evidence="4">
    <location>
        <begin position="1"/>
        <end position="120"/>
    </location>
</feature>
<evidence type="ECO:0008006" key="7">
    <source>
        <dbReference type="Google" id="ProtNLM"/>
    </source>
</evidence>
<feature type="region of interest" description="Disordered" evidence="4">
    <location>
        <begin position="651"/>
        <end position="688"/>
    </location>
</feature>
<evidence type="ECO:0000256" key="1">
    <source>
        <dbReference type="ARBA" id="ARBA00022574"/>
    </source>
</evidence>
<proteinExistence type="predicted"/>
<keyword evidence="2" id="KW-0677">Repeat</keyword>
<dbReference type="Pfam" id="PF00400">
    <property type="entry name" value="WD40"/>
    <property type="match status" value="4"/>
</dbReference>
<feature type="compositionally biased region" description="Low complexity" evidence="4">
    <location>
        <begin position="658"/>
        <end position="673"/>
    </location>
</feature>
<dbReference type="Proteomes" id="UP001168990">
    <property type="component" value="Unassembled WGS sequence"/>
</dbReference>
<evidence type="ECO:0000256" key="3">
    <source>
        <dbReference type="PROSITE-ProRule" id="PRU00221"/>
    </source>
</evidence>